<keyword evidence="3" id="KW-1185">Reference proteome</keyword>
<gene>
    <name evidence="2" type="ORF">PLEPLA_LOCUS993</name>
</gene>
<feature type="region of interest" description="Disordered" evidence="1">
    <location>
        <begin position="15"/>
        <end position="41"/>
    </location>
</feature>
<feature type="compositionally biased region" description="Basic and acidic residues" evidence="1">
    <location>
        <begin position="71"/>
        <end position="155"/>
    </location>
</feature>
<proteinExistence type="predicted"/>
<protein>
    <submittedName>
        <fullName evidence="2">Uncharacterized protein</fullName>
    </submittedName>
</protein>
<dbReference type="EMBL" id="CADEAL010000048">
    <property type="protein sequence ID" value="CAB1413293.1"/>
    <property type="molecule type" value="Genomic_DNA"/>
</dbReference>
<accession>A0A9N7TKC3</accession>
<name>A0A9N7TKC3_PLEPL</name>
<feature type="compositionally biased region" description="Polar residues" evidence="1">
    <location>
        <begin position="27"/>
        <end position="36"/>
    </location>
</feature>
<sequence length="213" mass="25088">MVVARTRVWIEDVNERPPCPQRESSRTDTLSATLTHSRPRESRLTWSQFWHLCIQRETGCSARHLLIQSHRDHEHRNHPEKRDRDEGGRRGGEKERKRGRARDREREEERQRERERERRERGRAGEERDEKTERRGGKPTRKQREQRRSEGRAIEGTEGSGEWPGGEAEPTEAMHAAFYLSLQTAPAETQTDVENEARESFYEKVSRLTQGTP</sequence>
<dbReference type="AlphaFoldDB" id="A0A9N7TKC3"/>
<reference evidence="2" key="1">
    <citation type="submission" date="2020-03" db="EMBL/GenBank/DDBJ databases">
        <authorList>
            <person name="Weist P."/>
        </authorList>
    </citation>
    <scope>NUCLEOTIDE SEQUENCE</scope>
</reference>
<organism evidence="2 3">
    <name type="scientific">Pleuronectes platessa</name>
    <name type="common">European plaice</name>
    <dbReference type="NCBI Taxonomy" id="8262"/>
    <lineage>
        <taxon>Eukaryota</taxon>
        <taxon>Metazoa</taxon>
        <taxon>Chordata</taxon>
        <taxon>Craniata</taxon>
        <taxon>Vertebrata</taxon>
        <taxon>Euteleostomi</taxon>
        <taxon>Actinopterygii</taxon>
        <taxon>Neopterygii</taxon>
        <taxon>Teleostei</taxon>
        <taxon>Neoteleostei</taxon>
        <taxon>Acanthomorphata</taxon>
        <taxon>Carangaria</taxon>
        <taxon>Pleuronectiformes</taxon>
        <taxon>Pleuronectoidei</taxon>
        <taxon>Pleuronectidae</taxon>
        <taxon>Pleuronectes</taxon>
    </lineage>
</organism>
<feature type="compositionally biased region" description="Basic and acidic residues" evidence="1">
    <location>
        <begin position="195"/>
        <end position="206"/>
    </location>
</feature>
<evidence type="ECO:0000256" key="1">
    <source>
        <dbReference type="SAM" id="MobiDB-lite"/>
    </source>
</evidence>
<feature type="region of interest" description="Disordered" evidence="1">
    <location>
        <begin position="71"/>
        <end position="213"/>
    </location>
</feature>
<dbReference type="Proteomes" id="UP001153269">
    <property type="component" value="Unassembled WGS sequence"/>
</dbReference>
<comment type="caution">
    <text evidence="2">The sequence shown here is derived from an EMBL/GenBank/DDBJ whole genome shotgun (WGS) entry which is preliminary data.</text>
</comment>
<evidence type="ECO:0000313" key="3">
    <source>
        <dbReference type="Proteomes" id="UP001153269"/>
    </source>
</evidence>
<evidence type="ECO:0000313" key="2">
    <source>
        <dbReference type="EMBL" id="CAB1413293.1"/>
    </source>
</evidence>
<feature type="compositionally biased region" description="Polar residues" evidence="1">
    <location>
        <begin position="181"/>
        <end position="192"/>
    </location>
</feature>